<sequence>MRAYLGDKELAQLPTKKMYDIFDKAASTSNCSSIDTNVKNLEKSNPGIEKVSDRIHKALCYVYNENEANKFDEPKCDYLYFWLGDVVHSNLSNSMFFNTVMDTIKHFLQNSKGQSICNYSNYNNYNINENDFMDIKILFDYTKDYVHIKNDLDKYDKYCNREYKDLLGKYTTVYNKIKDVCEKYRNKYSYCNDFNEYLKESKRWELSNTACTEVVNQHEIEKILKEQQMSKEYNMNQEGYPHANKKKLEYLISNNPSA</sequence>
<comment type="caution">
    <text evidence="1">The sequence shown here is derived from an EMBL/GenBank/DDBJ whole genome shotgun (WGS) entry which is preliminary data.</text>
</comment>
<feature type="non-terminal residue" evidence="1">
    <location>
        <position position="258"/>
    </location>
</feature>
<dbReference type="InterPro" id="IPR008780">
    <property type="entry name" value="Plasmodium_Vir"/>
</dbReference>
<proteinExistence type="predicted"/>
<name>A0A1Y1JXE2_PLAGO</name>
<dbReference type="Proteomes" id="UP000195521">
    <property type="component" value="Unassembled WGS sequence"/>
</dbReference>
<dbReference type="OrthoDB" id="383226at2759"/>
<dbReference type="EMBL" id="BDQF01000341">
    <property type="protein sequence ID" value="GAW84474.1"/>
    <property type="molecule type" value="Genomic_DNA"/>
</dbReference>
<dbReference type="RefSeq" id="XP_028547063.1">
    <property type="nucleotide sequence ID" value="XM_028691262.1"/>
</dbReference>
<reference evidence="2" key="1">
    <citation type="submission" date="2017-04" db="EMBL/GenBank/DDBJ databases">
        <title>Plasmodium gonderi genome.</title>
        <authorList>
            <person name="Arisue N."/>
            <person name="Honma H."/>
            <person name="Kawai S."/>
            <person name="Tougan T."/>
            <person name="Tanabe K."/>
            <person name="Horii T."/>
        </authorList>
    </citation>
    <scope>NUCLEOTIDE SEQUENCE [LARGE SCALE GENOMIC DNA]</scope>
    <source>
        <strain evidence="2">ATCC 30045</strain>
    </source>
</reference>
<dbReference type="AlphaFoldDB" id="A0A1Y1JXE2"/>
<dbReference type="GeneID" id="39745282"/>
<keyword evidence="2" id="KW-1185">Reference proteome</keyword>
<accession>A0A1Y1JXE2</accession>
<dbReference type="OMA" id="CNDFNEY"/>
<evidence type="ECO:0000313" key="1">
    <source>
        <dbReference type="EMBL" id="GAW84474.1"/>
    </source>
</evidence>
<organism evidence="1 2">
    <name type="scientific">Plasmodium gonderi</name>
    <dbReference type="NCBI Taxonomy" id="77519"/>
    <lineage>
        <taxon>Eukaryota</taxon>
        <taxon>Sar</taxon>
        <taxon>Alveolata</taxon>
        <taxon>Apicomplexa</taxon>
        <taxon>Aconoidasida</taxon>
        <taxon>Haemosporida</taxon>
        <taxon>Plasmodiidae</taxon>
        <taxon>Plasmodium</taxon>
        <taxon>Plasmodium (Plasmodium)</taxon>
    </lineage>
</organism>
<gene>
    <name evidence="1" type="ORF">PGO_003170</name>
</gene>
<evidence type="ECO:0000313" key="2">
    <source>
        <dbReference type="Proteomes" id="UP000195521"/>
    </source>
</evidence>
<protein>
    <submittedName>
        <fullName evidence="1">Variable surface protein</fullName>
    </submittedName>
</protein>
<dbReference type="Pfam" id="PF05795">
    <property type="entry name" value="Plasmodium_Vir"/>
    <property type="match status" value="1"/>
</dbReference>